<dbReference type="PANTHER" id="PTHR12993:SF11">
    <property type="entry name" value="N-ACETYLGLUCOSAMINYL-PHOSPHATIDYLINOSITOL DE-N-ACETYLASE"/>
    <property type="match status" value="1"/>
</dbReference>
<dbReference type="Pfam" id="PF02585">
    <property type="entry name" value="PIG-L"/>
    <property type="match status" value="1"/>
</dbReference>
<dbReference type="AlphaFoldDB" id="A0A938B385"/>
<reference evidence="1" key="1">
    <citation type="submission" date="2019-03" db="EMBL/GenBank/DDBJ databases">
        <title>Lake Tanganyika Metagenome-Assembled Genomes (MAGs).</title>
        <authorList>
            <person name="Tran P."/>
        </authorList>
    </citation>
    <scope>NUCLEOTIDE SEQUENCE</scope>
    <source>
        <strain evidence="1">K_DeepCast_65m_m2_066</strain>
    </source>
</reference>
<gene>
    <name evidence="1" type="ORF">FJZ47_13425</name>
</gene>
<protein>
    <recommendedName>
        <fullName evidence="3">GlcNAc-PI de-N-acetylase</fullName>
    </recommendedName>
</protein>
<dbReference type="InterPro" id="IPR003737">
    <property type="entry name" value="GlcNAc_PI_deacetylase-related"/>
</dbReference>
<comment type="caution">
    <text evidence="1">The sequence shown here is derived from an EMBL/GenBank/DDBJ whole genome shotgun (WGS) entry which is preliminary data.</text>
</comment>
<dbReference type="EMBL" id="VGLS01000405">
    <property type="protein sequence ID" value="MBM3224789.1"/>
    <property type="molecule type" value="Genomic_DNA"/>
</dbReference>
<dbReference type="PANTHER" id="PTHR12993">
    <property type="entry name" value="N-ACETYLGLUCOSAMINYL-PHOSPHATIDYLINOSITOL DE-N-ACETYLASE-RELATED"/>
    <property type="match status" value="1"/>
</dbReference>
<dbReference type="SUPFAM" id="SSF102588">
    <property type="entry name" value="LmbE-like"/>
    <property type="match status" value="1"/>
</dbReference>
<evidence type="ECO:0008006" key="3">
    <source>
        <dbReference type="Google" id="ProtNLM"/>
    </source>
</evidence>
<accession>A0A938B385</accession>
<evidence type="ECO:0000313" key="2">
    <source>
        <dbReference type="Proteomes" id="UP000712673"/>
    </source>
</evidence>
<dbReference type="InterPro" id="IPR024078">
    <property type="entry name" value="LmbE-like_dom_sf"/>
</dbReference>
<sequence>MTPLRLLACFAHPDDEAFTASGVLAASTARGLQVRLLCATCGEEGDIRQPDSATRETLGQVRYAELRRSCQALGVDEPVMLGYRDSGWGDSPAQYHPQAFVQAPRLQVIARLVEEMRRFRPHIVLTFEPDGISGHKDHKVICQHTTAAMHIAGDPAAFPEHLQAGLLPHNPQRLLYVARLEGYRLQRVILLREAGVDVPLPEPDGRPLGVPLAQLHIRLDVTPYLAQKLTSMRCHQTQMGPDGSFDNVPWDTTVAILGEEYLIQAHPQMPPGEPLATDFLDGL</sequence>
<dbReference type="Proteomes" id="UP000712673">
    <property type="component" value="Unassembled WGS sequence"/>
</dbReference>
<name>A0A938B385_UNCTE</name>
<organism evidence="1 2">
    <name type="scientific">Tectimicrobiota bacterium</name>
    <dbReference type="NCBI Taxonomy" id="2528274"/>
    <lineage>
        <taxon>Bacteria</taxon>
        <taxon>Pseudomonadati</taxon>
        <taxon>Nitrospinota/Tectimicrobiota group</taxon>
        <taxon>Candidatus Tectimicrobiota</taxon>
    </lineage>
</organism>
<dbReference type="GO" id="GO:0016811">
    <property type="term" value="F:hydrolase activity, acting on carbon-nitrogen (but not peptide) bonds, in linear amides"/>
    <property type="evidence" value="ECO:0007669"/>
    <property type="project" value="TreeGrafter"/>
</dbReference>
<dbReference type="Gene3D" id="3.40.50.10320">
    <property type="entry name" value="LmbE-like"/>
    <property type="match status" value="1"/>
</dbReference>
<proteinExistence type="predicted"/>
<evidence type="ECO:0000313" key="1">
    <source>
        <dbReference type="EMBL" id="MBM3224789.1"/>
    </source>
</evidence>